<proteinExistence type="predicted"/>
<evidence type="ECO:0000259" key="1">
    <source>
        <dbReference type="SMART" id="SM00966"/>
    </source>
</evidence>
<dbReference type="InterPro" id="IPR007159">
    <property type="entry name" value="SpoVT-AbrB_dom"/>
</dbReference>
<protein>
    <recommendedName>
        <fullName evidence="1">SpoVT-AbrB domain-containing protein</fullName>
    </recommendedName>
</protein>
<comment type="caution">
    <text evidence="2">The sequence shown here is derived from an EMBL/GenBank/DDBJ whole genome shotgun (WGS) entry which is preliminary data.</text>
</comment>
<dbReference type="Proteomes" id="UP000024329">
    <property type="component" value="Unassembled WGS sequence"/>
</dbReference>
<reference evidence="2 3" key="1">
    <citation type="submission" date="2014-03" db="EMBL/GenBank/DDBJ databases">
        <title>Whole genome sequence of Novosphingobium resinovorum KF1.</title>
        <authorList>
            <person name="Gan H.M."/>
            <person name="Gan H.Y."/>
            <person name="Chew T.H."/>
            <person name="Savka M.A."/>
        </authorList>
    </citation>
    <scope>NUCLEOTIDE SEQUENCE [LARGE SCALE GENOMIC DNA]</scope>
    <source>
        <strain evidence="2 3">KF1</strain>
    </source>
</reference>
<evidence type="ECO:0000313" key="3">
    <source>
        <dbReference type="Proteomes" id="UP000024329"/>
    </source>
</evidence>
<dbReference type="SUPFAM" id="SSF89447">
    <property type="entry name" value="AbrB/MazE/MraZ-like"/>
    <property type="match status" value="1"/>
</dbReference>
<dbReference type="InterPro" id="IPR037914">
    <property type="entry name" value="SpoVT-AbrB_sf"/>
</dbReference>
<accession>A0A031JHL3</accession>
<organism evidence="2 3">
    <name type="scientific">Novosphingobium resinovorum</name>
    <dbReference type="NCBI Taxonomy" id="158500"/>
    <lineage>
        <taxon>Bacteria</taxon>
        <taxon>Pseudomonadati</taxon>
        <taxon>Pseudomonadota</taxon>
        <taxon>Alphaproteobacteria</taxon>
        <taxon>Sphingomonadales</taxon>
        <taxon>Sphingomonadaceae</taxon>
        <taxon>Novosphingobium</taxon>
    </lineage>
</organism>
<dbReference type="EMBL" id="JFYZ01000053">
    <property type="protein sequence ID" value="EZP72185.1"/>
    <property type="molecule type" value="Genomic_DNA"/>
</dbReference>
<dbReference type="AlphaFoldDB" id="A0A031JHL3"/>
<dbReference type="Gene3D" id="2.10.260.10">
    <property type="match status" value="1"/>
</dbReference>
<sequence length="83" mass="9059">MNALTISTKGQITLRKELLQHLGVHPGDRISFEKMPGGEVRIRAVRPSGKLDGFFGSLRRDGQAPISVEDMNEAIAEGWAGRS</sequence>
<dbReference type="PATRIC" id="fig|158500.4.peg.5229"/>
<evidence type="ECO:0000313" key="2">
    <source>
        <dbReference type="EMBL" id="EZP72185.1"/>
    </source>
</evidence>
<dbReference type="GO" id="GO:0003677">
    <property type="term" value="F:DNA binding"/>
    <property type="evidence" value="ECO:0007669"/>
    <property type="project" value="InterPro"/>
</dbReference>
<dbReference type="RefSeq" id="WP_036529968.1">
    <property type="nucleotide sequence ID" value="NZ_BSFC01000017.1"/>
</dbReference>
<name>A0A031JHL3_9SPHN</name>
<gene>
    <name evidence="2" type="ORF">BV97_05148</name>
</gene>
<dbReference type="eggNOG" id="COG2002">
    <property type="taxonomic scope" value="Bacteria"/>
</dbReference>
<dbReference type="SMART" id="SM00966">
    <property type="entry name" value="SpoVT_AbrB"/>
    <property type="match status" value="1"/>
</dbReference>
<feature type="domain" description="SpoVT-AbrB" evidence="1">
    <location>
        <begin position="4"/>
        <end position="50"/>
    </location>
</feature>